<feature type="compositionally biased region" description="Basic and acidic residues" evidence="6">
    <location>
        <begin position="422"/>
        <end position="432"/>
    </location>
</feature>
<dbReference type="GO" id="GO:0000978">
    <property type="term" value="F:RNA polymerase II cis-regulatory region sequence-specific DNA binding"/>
    <property type="evidence" value="ECO:0007669"/>
    <property type="project" value="TreeGrafter"/>
</dbReference>
<evidence type="ECO:0000259" key="7">
    <source>
        <dbReference type="PROSITE" id="PS50888"/>
    </source>
</evidence>
<feature type="region of interest" description="Disordered" evidence="6">
    <location>
        <begin position="348"/>
        <end position="445"/>
    </location>
</feature>
<dbReference type="PANTHER" id="PTHR15741">
    <property type="entry name" value="BASIC HELIX-LOOP-HELIX ZIP TRANSCRIPTION FACTOR"/>
    <property type="match status" value="1"/>
</dbReference>
<evidence type="ECO:0000256" key="6">
    <source>
        <dbReference type="SAM" id="MobiDB-lite"/>
    </source>
</evidence>
<dbReference type="Proteomes" id="UP000799302">
    <property type="component" value="Unassembled WGS sequence"/>
</dbReference>
<proteinExistence type="predicted"/>
<evidence type="ECO:0000256" key="1">
    <source>
        <dbReference type="ARBA" id="ARBA00004123"/>
    </source>
</evidence>
<evidence type="ECO:0000256" key="3">
    <source>
        <dbReference type="ARBA" id="ARBA00023125"/>
    </source>
</evidence>
<dbReference type="PANTHER" id="PTHR15741:SF27">
    <property type="entry name" value="TRANSCRIPTION FACTOR AP-4"/>
    <property type="match status" value="1"/>
</dbReference>
<comment type="subcellular location">
    <subcellularLocation>
        <location evidence="1">Nucleus</location>
    </subcellularLocation>
</comment>
<dbReference type="EMBL" id="MU004238">
    <property type="protein sequence ID" value="KAF2667155.1"/>
    <property type="molecule type" value="Genomic_DNA"/>
</dbReference>
<keyword evidence="5" id="KW-0539">Nucleus</keyword>
<dbReference type="GO" id="GO:0000981">
    <property type="term" value="F:DNA-binding transcription factor activity, RNA polymerase II-specific"/>
    <property type="evidence" value="ECO:0007669"/>
    <property type="project" value="TreeGrafter"/>
</dbReference>
<evidence type="ECO:0000313" key="9">
    <source>
        <dbReference type="Proteomes" id="UP000799302"/>
    </source>
</evidence>
<feature type="compositionally biased region" description="Basic and acidic residues" evidence="6">
    <location>
        <begin position="393"/>
        <end position="403"/>
    </location>
</feature>
<dbReference type="SMART" id="SM00353">
    <property type="entry name" value="HLH"/>
    <property type="match status" value="1"/>
</dbReference>
<dbReference type="Gene3D" id="4.10.280.10">
    <property type="entry name" value="Helix-loop-helix DNA-binding domain"/>
    <property type="match status" value="1"/>
</dbReference>
<gene>
    <name evidence="8" type="ORF">BT63DRAFT_331081</name>
</gene>
<reference evidence="8" key="1">
    <citation type="journal article" date="2020" name="Stud. Mycol.">
        <title>101 Dothideomycetes genomes: a test case for predicting lifestyles and emergence of pathogens.</title>
        <authorList>
            <person name="Haridas S."/>
            <person name="Albert R."/>
            <person name="Binder M."/>
            <person name="Bloem J."/>
            <person name="Labutti K."/>
            <person name="Salamov A."/>
            <person name="Andreopoulos B."/>
            <person name="Baker S."/>
            <person name="Barry K."/>
            <person name="Bills G."/>
            <person name="Bluhm B."/>
            <person name="Cannon C."/>
            <person name="Castanera R."/>
            <person name="Culley D."/>
            <person name="Daum C."/>
            <person name="Ezra D."/>
            <person name="Gonzalez J."/>
            <person name="Henrissat B."/>
            <person name="Kuo A."/>
            <person name="Liang C."/>
            <person name="Lipzen A."/>
            <person name="Lutzoni F."/>
            <person name="Magnuson J."/>
            <person name="Mondo S."/>
            <person name="Nolan M."/>
            <person name="Ohm R."/>
            <person name="Pangilinan J."/>
            <person name="Park H.-J."/>
            <person name="Ramirez L."/>
            <person name="Alfaro M."/>
            <person name="Sun H."/>
            <person name="Tritt A."/>
            <person name="Yoshinaga Y."/>
            <person name="Zwiers L.-H."/>
            <person name="Turgeon B."/>
            <person name="Goodwin S."/>
            <person name="Spatafora J."/>
            <person name="Crous P."/>
            <person name="Grigoriev I."/>
        </authorList>
    </citation>
    <scope>NUCLEOTIDE SEQUENCE</scope>
    <source>
        <strain evidence="8">CBS 115976</strain>
    </source>
</reference>
<accession>A0A6A6U4G0</accession>
<dbReference type="SUPFAM" id="SSF47459">
    <property type="entry name" value="HLH, helix-loop-helix DNA-binding domain"/>
    <property type="match status" value="1"/>
</dbReference>
<keyword evidence="4" id="KW-0804">Transcription</keyword>
<dbReference type="PROSITE" id="PS50888">
    <property type="entry name" value="BHLH"/>
    <property type="match status" value="1"/>
</dbReference>
<feature type="domain" description="BHLH" evidence="7">
    <location>
        <begin position="431"/>
        <end position="482"/>
    </location>
</feature>
<dbReference type="GO" id="GO:0046983">
    <property type="term" value="F:protein dimerization activity"/>
    <property type="evidence" value="ECO:0007669"/>
    <property type="project" value="InterPro"/>
</dbReference>
<dbReference type="CDD" id="cd11404">
    <property type="entry name" value="bHLHzip_Mlx_like"/>
    <property type="match status" value="1"/>
</dbReference>
<dbReference type="AlphaFoldDB" id="A0A6A6U4G0"/>
<keyword evidence="9" id="KW-1185">Reference proteome</keyword>
<dbReference type="GO" id="GO:0005634">
    <property type="term" value="C:nucleus"/>
    <property type="evidence" value="ECO:0007669"/>
    <property type="project" value="UniProtKB-SubCell"/>
</dbReference>
<protein>
    <recommendedName>
        <fullName evidence="7">BHLH domain-containing protein</fullName>
    </recommendedName>
</protein>
<keyword evidence="3" id="KW-0238">DNA-binding</keyword>
<dbReference type="InterPro" id="IPR011598">
    <property type="entry name" value="bHLH_dom"/>
</dbReference>
<dbReference type="InterPro" id="IPR036638">
    <property type="entry name" value="HLH_DNA-bd_sf"/>
</dbReference>
<sequence length="496" mass="55186">MLPALFRQSLGSEDDFSSQISKYSPLANISITGLSTAISGQPVVESLRRRGLEIFGYAQSRQGPGMNGHNTERVPAPFGYEFAEEFSQHPPPDLPPNNQPSLLNMQEESFLTNFYVQQQGLPTSSDFNQLDQLAQEEHMWMLDQAPPTVHDITTATIPSHTSSHISQQLSPQIDMGNLPAHPQNHENGLAVGNPISQHPTNPRATMPAYTMQQSQASQSHHLFSPDHTPQHQLHTPTTLEGIHTPQAMVAISNASGIQKMQAEAQNAILSSAIVPRIDTSVGGLSTFGPFTAPVSNGHDDITNPRLYQFGSDQAFDPYGFRPTFPSENHEKRAHYLTEELTRMKAINRGPETQNPIQDHMPKKRTAGSLDHQQDRKRRRSIKREEDDSQPSDSDNKLARRESEASVSQKRQRRASAPGARPVKRENLSEQQKRQNHIASEQKRRQQIKSGFDELNQLVPGLRDNGQSKSAMLMEACAFLEQVQKANEKIAAMMGSL</sequence>
<dbReference type="Pfam" id="PF00010">
    <property type="entry name" value="HLH"/>
    <property type="match status" value="1"/>
</dbReference>
<evidence type="ECO:0000256" key="4">
    <source>
        <dbReference type="ARBA" id="ARBA00023163"/>
    </source>
</evidence>
<evidence type="ECO:0000256" key="2">
    <source>
        <dbReference type="ARBA" id="ARBA00023015"/>
    </source>
</evidence>
<keyword evidence="2" id="KW-0805">Transcription regulation</keyword>
<evidence type="ECO:0000313" key="8">
    <source>
        <dbReference type="EMBL" id="KAF2667155.1"/>
    </source>
</evidence>
<dbReference type="OrthoDB" id="5778525at2759"/>
<evidence type="ECO:0000256" key="5">
    <source>
        <dbReference type="ARBA" id="ARBA00023242"/>
    </source>
</evidence>
<dbReference type="InterPro" id="IPR052207">
    <property type="entry name" value="Max-like/E-box_TFs"/>
</dbReference>
<organism evidence="8 9">
    <name type="scientific">Microthyrium microscopicum</name>
    <dbReference type="NCBI Taxonomy" id="703497"/>
    <lineage>
        <taxon>Eukaryota</taxon>
        <taxon>Fungi</taxon>
        <taxon>Dikarya</taxon>
        <taxon>Ascomycota</taxon>
        <taxon>Pezizomycotina</taxon>
        <taxon>Dothideomycetes</taxon>
        <taxon>Dothideomycetes incertae sedis</taxon>
        <taxon>Microthyriales</taxon>
        <taxon>Microthyriaceae</taxon>
        <taxon>Microthyrium</taxon>
    </lineage>
</organism>
<name>A0A6A6U4G0_9PEZI</name>